<evidence type="ECO:0000313" key="4">
    <source>
        <dbReference type="Proteomes" id="UP001066276"/>
    </source>
</evidence>
<reference evidence="3" key="1">
    <citation type="journal article" date="2022" name="bioRxiv">
        <title>Sequencing and chromosome-scale assembly of the giantPleurodeles waltlgenome.</title>
        <authorList>
            <person name="Brown T."/>
            <person name="Elewa A."/>
            <person name="Iarovenko S."/>
            <person name="Subramanian E."/>
            <person name="Araus A.J."/>
            <person name="Petzold A."/>
            <person name="Susuki M."/>
            <person name="Suzuki K.-i.T."/>
            <person name="Hayashi T."/>
            <person name="Toyoda A."/>
            <person name="Oliveira C."/>
            <person name="Osipova E."/>
            <person name="Leigh N.D."/>
            <person name="Simon A."/>
            <person name="Yun M.H."/>
        </authorList>
    </citation>
    <scope>NUCLEOTIDE SEQUENCE</scope>
    <source>
        <strain evidence="3">20211129_DDA</strain>
        <tissue evidence="3">Liver</tissue>
    </source>
</reference>
<evidence type="ECO:0000256" key="1">
    <source>
        <dbReference type="SAM" id="Coils"/>
    </source>
</evidence>
<evidence type="ECO:0000256" key="2">
    <source>
        <dbReference type="SAM" id="MobiDB-lite"/>
    </source>
</evidence>
<accession>A0AAV7PC84</accession>
<feature type="coiled-coil region" evidence="1">
    <location>
        <begin position="96"/>
        <end position="159"/>
    </location>
</feature>
<organism evidence="3 4">
    <name type="scientific">Pleurodeles waltl</name>
    <name type="common">Iberian ribbed newt</name>
    <dbReference type="NCBI Taxonomy" id="8319"/>
    <lineage>
        <taxon>Eukaryota</taxon>
        <taxon>Metazoa</taxon>
        <taxon>Chordata</taxon>
        <taxon>Craniata</taxon>
        <taxon>Vertebrata</taxon>
        <taxon>Euteleostomi</taxon>
        <taxon>Amphibia</taxon>
        <taxon>Batrachia</taxon>
        <taxon>Caudata</taxon>
        <taxon>Salamandroidea</taxon>
        <taxon>Salamandridae</taxon>
        <taxon>Pleurodelinae</taxon>
        <taxon>Pleurodeles</taxon>
    </lineage>
</organism>
<feature type="region of interest" description="Disordered" evidence="2">
    <location>
        <begin position="1"/>
        <end position="39"/>
    </location>
</feature>
<proteinExistence type="predicted"/>
<name>A0AAV7PC84_PLEWA</name>
<dbReference type="Proteomes" id="UP001066276">
    <property type="component" value="Chromosome 7"/>
</dbReference>
<dbReference type="AlphaFoldDB" id="A0AAV7PC84"/>
<sequence>MGKDRSSKGAQQTQMDQNTAQSAGGSLQKDSSGPTEKGAELTGAQILADIEASGQAVQTQIAAIAVDVNPLRADLRVVTERLVATEQQVACMQSDIDTLKASVATLEVKTRKLEDRGIEWEALKVVIRGESLSKSYGIKNKLDRELTQQEDALAALQRQVDNGDASESDCLVVRGKIEDLWGRLDNYVRRDYKQRLYHEGDRSGVC</sequence>
<evidence type="ECO:0000313" key="3">
    <source>
        <dbReference type="EMBL" id="KAJ1125051.1"/>
    </source>
</evidence>
<keyword evidence="4" id="KW-1185">Reference proteome</keyword>
<protein>
    <submittedName>
        <fullName evidence="3">Uncharacterized protein</fullName>
    </submittedName>
</protein>
<dbReference type="EMBL" id="JANPWB010000011">
    <property type="protein sequence ID" value="KAJ1125051.1"/>
    <property type="molecule type" value="Genomic_DNA"/>
</dbReference>
<comment type="caution">
    <text evidence="3">The sequence shown here is derived from an EMBL/GenBank/DDBJ whole genome shotgun (WGS) entry which is preliminary data.</text>
</comment>
<feature type="compositionally biased region" description="Polar residues" evidence="2">
    <location>
        <begin position="8"/>
        <end position="34"/>
    </location>
</feature>
<keyword evidence="1" id="KW-0175">Coiled coil</keyword>
<gene>
    <name evidence="3" type="ORF">NDU88_003490</name>
</gene>